<dbReference type="SUPFAM" id="SSF55874">
    <property type="entry name" value="ATPase domain of HSP90 chaperone/DNA topoisomerase II/histidine kinase"/>
    <property type="match status" value="1"/>
</dbReference>
<keyword evidence="13" id="KW-1185">Reference proteome</keyword>
<dbReference type="SMART" id="SM00388">
    <property type="entry name" value="HisKA"/>
    <property type="match status" value="1"/>
</dbReference>
<keyword evidence="8 12" id="KW-0418">Kinase</keyword>
<name>A0A239PZ55_9RHOB</name>
<comment type="catalytic activity">
    <reaction evidence="1">
        <text>ATP + protein L-histidine = ADP + protein N-phospho-L-histidine.</text>
        <dbReference type="EC" id="2.7.13.3"/>
    </reaction>
</comment>
<comment type="subcellular location">
    <subcellularLocation>
        <location evidence="2">Cell membrane</location>
        <topology evidence="2">Multi-pass membrane protein</topology>
    </subcellularLocation>
</comment>
<dbReference type="EMBL" id="FZQB01000009">
    <property type="protein sequence ID" value="SNT74947.1"/>
    <property type="molecule type" value="Genomic_DNA"/>
</dbReference>
<dbReference type="Pfam" id="PF00512">
    <property type="entry name" value="HisKA"/>
    <property type="match status" value="1"/>
</dbReference>
<protein>
    <recommendedName>
        <fullName evidence="3">histidine kinase</fullName>
        <ecNumber evidence="3">2.7.13.3</ecNumber>
    </recommendedName>
</protein>
<evidence type="ECO:0000256" key="7">
    <source>
        <dbReference type="ARBA" id="ARBA00022741"/>
    </source>
</evidence>
<feature type="transmembrane region" description="Helical" evidence="10">
    <location>
        <begin position="92"/>
        <end position="116"/>
    </location>
</feature>
<feature type="transmembrane region" description="Helical" evidence="10">
    <location>
        <begin position="26"/>
        <end position="47"/>
    </location>
</feature>
<dbReference type="GO" id="GO:0000155">
    <property type="term" value="F:phosphorelay sensor kinase activity"/>
    <property type="evidence" value="ECO:0007669"/>
    <property type="project" value="InterPro"/>
</dbReference>
<dbReference type="AlphaFoldDB" id="A0A239PZ55"/>
<proteinExistence type="predicted"/>
<dbReference type="InterPro" id="IPR050980">
    <property type="entry name" value="2C_sensor_his_kinase"/>
</dbReference>
<dbReference type="InterPro" id="IPR047770">
    <property type="entry name" value="RegB"/>
</dbReference>
<gene>
    <name evidence="12" type="ORF">SAMN05444959_10928</name>
</gene>
<evidence type="ECO:0000256" key="5">
    <source>
        <dbReference type="ARBA" id="ARBA00022553"/>
    </source>
</evidence>
<dbReference type="RefSeq" id="WP_089344784.1">
    <property type="nucleotide sequence ID" value="NZ_CP067129.1"/>
</dbReference>
<feature type="transmembrane region" description="Helical" evidence="10">
    <location>
        <begin position="53"/>
        <end position="72"/>
    </location>
</feature>
<dbReference type="Gene3D" id="1.10.287.130">
    <property type="match status" value="1"/>
</dbReference>
<keyword evidence="10" id="KW-1133">Transmembrane helix</keyword>
<dbReference type="Pfam" id="PF02518">
    <property type="entry name" value="HATPase_c"/>
    <property type="match status" value="1"/>
</dbReference>
<dbReference type="PANTHER" id="PTHR44936:SF10">
    <property type="entry name" value="SENSOR PROTEIN RSTB"/>
    <property type="match status" value="1"/>
</dbReference>
<accession>A0A239PZ55</accession>
<dbReference type="InterPro" id="IPR005467">
    <property type="entry name" value="His_kinase_dom"/>
</dbReference>
<feature type="transmembrane region" description="Helical" evidence="10">
    <location>
        <begin position="162"/>
        <end position="182"/>
    </location>
</feature>
<dbReference type="CDD" id="cd00082">
    <property type="entry name" value="HisKA"/>
    <property type="match status" value="1"/>
</dbReference>
<evidence type="ECO:0000256" key="1">
    <source>
        <dbReference type="ARBA" id="ARBA00000085"/>
    </source>
</evidence>
<dbReference type="SUPFAM" id="SSF47384">
    <property type="entry name" value="Homodimeric domain of signal transducing histidine kinase"/>
    <property type="match status" value="1"/>
</dbReference>
<keyword evidence="10" id="KW-0812">Transmembrane</keyword>
<evidence type="ECO:0000256" key="4">
    <source>
        <dbReference type="ARBA" id="ARBA00022475"/>
    </source>
</evidence>
<dbReference type="Proteomes" id="UP000198307">
    <property type="component" value="Unassembled WGS sequence"/>
</dbReference>
<keyword evidence="9" id="KW-0067">ATP-binding</keyword>
<dbReference type="PRINTS" id="PR00344">
    <property type="entry name" value="BCTRLSENSOR"/>
</dbReference>
<dbReference type="InterPro" id="IPR036890">
    <property type="entry name" value="HATPase_C_sf"/>
</dbReference>
<dbReference type="InterPro" id="IPR036097">
    <property type="entry name" value="HisK_dim/P_sf"/>
</dbReference>
<feature type="transmembrane region" description="Helical" evidence="10">
    <location>
        <begin position="128"/>
        <end position="150"/>
    </location>
</feature>
<dbReference type="PROSITE" id="PS50109">
    <property type="entry name" value="HIS_KIN"/>
    <property type="match status" value="1"/>
</dbReference>
<dbReference type="SMART" id="SM00387">
    <property type="entry name" value="HATPase_c"/>
    <property type="match status" value="1"/>
</dbReference>
<keyword evidence="7" id="KW-0547">Nucleotide-binding</keyword>
<keyword evidence="5" id="KW-0597">Phosphoprotein</keyword>
<evidence type="ECO:0000313" key="13">
    <source>
        <dbReference type="Proteomes" id="UP000198307"/>
    </source>
</evidence>
<dbReference type="NCBIfam" id="NF033792">
    <property type="entry name" value="ActS_PrrB_HisK"/>
    <property type="match status" value="1"/>
</dbReference>
<evidence type="ECO:0000256" key="8">
    <source>
        <dbReference type="ARBA" id="ARBA00022777"/>
    </source>
</evidence>
<feature type="domain" description="Histidine kinase" evidence="11">
    <location>
        <begin position="218"/>
        <end position="422"/>
    </location>
</feature>
<reference evidence="12 13" key="1">
    <citation type="submission" date="2017-07" db="EMBL/GenBank/DDBJ databases">
        <authorList>
            <person name="Sun Z.S."/>
            <person name="Albrecht U."/>
            <person name="Echele G."/>
            <person name="Lee C.C."/>
        </authorList>
    </citation>
    <scope>NUCLEOTIDE SEQUENCE [LARGE SCALE GENOMIC DNA]</scope>
    <source>
        <strain evidence="12 13">DSM 14827</strain>
    </source>
</reference>
<dbReference type="InterPro" id="IPR003661">
    <property type="entry name" value="HisK_dim/P_dom"/>
</dbReference>
<keyword evidence="4" id="KW-1003">Cell membrane</keyword>
<dbReference type="GO" id="GO:0005524">
    <property type="term" value="F:ATP binding"/>
    <property type="evidence" value="ECO:0007669"/>
    <property type="project" value="UniProtKB-KW"/>
</dbReference>
<dbReference type="GO" id="GO:0005886">
    <property type="term" value="C:plasma membrane"/>
    <property type="evidence" value="ECO:0007669"/>
    <property type="project" value="UniProtKB-SubCell"/>
</dbReference>
<dbReference type="Gene3D" id="3.30.565.10">
    <property type="entry name" value="Histidine kinase-like ATPase, C-terminal domain"/>
    <property type="match status" value="1"/>
</dbReference>
<dbReference type="InterPro" id="IPR004358">
    <property type="entry name" value="Sig_transdc_His_kin-like_C"/>
</dbReference>
<dbReference type="InterPro" id="IPR003594">
    <property type="entry name" value="HATPase_dom"/>
</dbReference>
<evidence type="ECO:0000256" key="6">
    <source>
        <dbReference type="ARBA" id="ARBA00022679"/>
    </source>
</evidence>
<keyword evidence="6" id="KW-0808">Transferase</keyword>
<dbReference type="EC" id="2.7.13.3" evidence="3"/>
<evidence type="ECO:0000256" key="9">
    <source>
        <dbReference type="ARBA" id="ARBA00022840"/>
    </source>
</evidence>
<organism evidence="12 13">
    <name type="scientific">Paracoccus seriniphilus</name>
    <dbReference type="NCBI Taxonomy" id="184748"/>
    <lineage>
        <taxon>Bacteria</taxon>
        <taxon>Pseudomonadati</taxon>
        <taxon>Pseudomonadota</taxon>
        <taxon>Alphaproteobacteria</taxon>
        <taxon>Rhodobacterales</taxon>
        <taxon>Paracoccaceae</taxon>
        <taxon>Paracoccus</taxon>
    </lineage>
</organism>
<evidence type="ECO:0000313" key="12">
    <source>
        <dbReference type="EMBL" id="SNT74947.1"/>
    </source>
</evidence>
<dbReference type="OrthoDB" id="9785252at2"/>
<keyword evidence="10" id="KW-0472">Membrane</keyword>
<evidence type="ECO:0000259" key="11">
    <source>
        <dbReference type="PROSITE" id="PS50109"/>
    </source>
</evidence>
<evidence type="ECO:0000256" key="2">
    <source>
        <dbReference type="ARBA" id="ARBA00004651"/>
    </source>
</evidence>
<evidence type="ECO:0000256" key="10">
    <source>
        <dbReference type="SAM" id="Phobius"/>
    </source>
</evidence>
<sequence>MSQQTAQISDQIGSARHAEPIRMRTLVLLRWVAIAGQLAAVIAARLIGIEFALGPVLALICAMLIMNLWQLLNQPRRISPGRAARHLAFDLVQLSALIALTGGMANPFALLVLVPVTVSATTLNTRQTLVLGLATVVMITLAAWLAVPLHDRHGTPLRIEPLLALGHWVALVIGVGFFAVYAHRVTAELSATSDALFATQMALAREQRLQHLGGVVAAAAHEMGTPLATIKLIAAELVDDLQDRPDLRDDALALRESAERCGNILRSMGRAGKDDLLLHAAPLRAVLEDAAEPHQGRGPSLEILAEGPGIRRDPAITHALRNLIQNAVDFAKSRVVIEGYASASHLTVTIRDDGPGYPAALLARIGDPYLTSRKGGAQRSGYEGMGLGLFIAKTLLERSGAKLDFANGGPGAVVTVRWPLERILMDERAKLGHNPQLE</sequence>
<evidence type="ECO:0000256" key="3">
    <source>
        <dbReference type="ARBA" id="ARBA00012438"/>
    </source>
</evidence>
<dbReference type="PANTHER" id="PTHR44936">
    <property type="entry name" value="SENSOR PROTEIN CREC"/>
    <property type="match status" value="1"/>
</dbReference>